<keyword evidence="3" id="KW-1185">Reference proteome</keyword>
<protein>
    <submittedName>
        <fullName evidence="2">Uncharacterized protein</fullName>
    </submittedName>
</protein>
<dbReference type="AlphaFoldDB" id="A0A437R105"/>
<dbReference type="RefSeq" id="WP_127697972.1">
    <property type="nucleotide sequence ID" value="NZ_SACS01000004.1"/>
</dbReference>
<keyword evidence="1" id="KW-1133">Transmembrane helix</keyword>
<evidence type="ECO:0000313" key="2">
    <source>
        <dbReference type="EMBL" id="RVU40428.1"/>
    </source>
</evidence>
<gene>
    <name evidence="2" type="ORF">EOE67_05090</name>
</gene>
<feature type="transmembrane region" description="Helical" evidence="1">
    <location>
        <begin position="6"/>
        <end position="28"/>
    </location>
</feature>
<keyword evidence="1" id="KW-0812">Transmembrane</keyword>
<dbReference type="Proteomes" id="UP000283077">
    <property type="component" value="Unassembled WGS sequence"/>
</dbReference>
<keyword evidence="1" id="KW-0472">Membrane</keyword>
<name>A0A437R105_9GAMM</name>
<proteinExistence type="predicted"/>
<evidence type="ECO:0000313" key="3">
    <source>
        <dbReference type="Proteomes" id="UP000283077"/>
    </source>
</evidence>
<accession>A0A437R105</accession>
<evidence type="ECO:0000256" key="1">
    <source>
        <dbReference type="SAM" id="Phobius"/>
    </source>
</evidence>
<feature type="transmembrane region" description="Helical" evidence="1">
    <location>
        <begin position="49"/>
        <end position="73"/>
    </location>
</feature>
<organism evidence="2 3">
    <name type="scientific">Rheinheimera riviphila</name>
    <dbReference type="NCBI Taxonomy" id="1834037"/>
    <lineage>
        <taxon>Bacteria</taxon>
        <taxon>Pseudomonadati</taxon>
        <taxon>Pseudomonadota</taxon>
        <taxon>Gammaproteobacteria</taxon>
        <taxon>Chromatiales</taxon>
        <taxon>Chromatiaceae</taxon>
        <taxon>Rheinheimera</taxon>
    </lineage>
</organism>
<sequence length="109" mass="12536">MASFSQVLVSAIIFKGSFAILNLMLMMWCRDPKRQSQEETTQNQHRCHLIVMEDAAVSAFIYIILVADGNVFLPNKQRRACSCRWALSCWQWMADFRCKSAAKPPQCFV</sequence>
<reference evidence="2 3" key="1">
    <citation type="submission" date="2019-01" db="EMBL/GenBank/DDBJ databases">
        <authorList>
            <person name="Chen W.-M."/>
        </authorList>
    </citation>
    <scope>NUCLEOTIDE SEQUENCE [LARGE SCALE GENOMIC DNA]</scope>
    <source>
        <strain evidence="2 3">KYPC3</strain>
    </source>
</reference>
<dbReference type="EMBL" id="SACS01000004">
    <property type="protein sequence ID" value="RVU40428.1"/>
    <property type="molecule type" value="Genomic_DNA"/>
</dbReference>
<comment type="caution">
    <text evidence="2">The sequence shown here is derived from an EMBL/GenBank/DDBJ whole genome shotgun (WGS) entry which is preliminary data.</text>
</comment>